<feature type="transmembrane region" description="Helical" evidence="1">
    <location>
        <begin position="660"/>
        <end position="678"/>
    </location>
</feature>
<evidence type="ECO:0000259" key="3">
    <source>
        <dbReference type="PROSITE" id="PS51468"/>
    </source>
</evidence>
<dbReference type="PROSITE" id="PS51468">
    <property type="entry name" value="VIT"/>
    <property type="match status" value="1"/>
</dbReference>
<dbReference type="PROSITE" id="PS51257">
    <property type="entry name" value="PROKAR_LIPOPROTEIN"/>
    <property type="match status" value="1"/>
</dbReference>
<dbReference type="PANTHER" id="PTHR45737">
    <property type="entry name" value="VON WILLEBRAND FACTOR A DOMAIN-CONTAINING PROTEIN 5A"/>
    <property type="match status" value="1"/>
</dbReference>
<dbReference type="InterPro" id="IPR002035">
    <property type="entry name" value="VWF_A"/>
</dbReference>
<dbReference type="SUPFAM" id="SSF53300">
    <property type="entry name" value="vWA-like"/>
    <property type="match status" value="1"/>
</dbReference>
<dbReference type="SMART" id="SM00327">
    <property type="entry name" value="VWA"/>
    <property type="match status" value="1"/>
</dbReference>
<dbReference type="InterPro" id="IPR036465">
    <property type="entry name" value="vWFA_dom_sf"/>
</dbReference>
<gene>
    <name evidence="4" type="ORF">MNBD_ALPHA06-1781</name>
</gene>
<protein>
    <submittedName>
        <fullName evidence="4">Inter-alpha-trypsin inhibitor domain protein</fullName>
    </submittedName>
</protein>
<keyword evidence="1" id="KW-0472">Membrane</keyword>
<accession>A0A3B0RTE1</accession>
<dbReference type="EMBL" id="UOEE01000183">
    <property type="protein sequence ID" value="VAV94471.1"/>
    <property type="molecule type" value="Genomic_DNA"/>
</dbReference>
<dbReference type="PANTHER" id="PTHR45737:SF6">
    <property type="entry name" value="VON WILLEBRAND FACTOR A DOMAIN-CONTAINING PROTEIN 5A"/>
    <property type="match status" value="1"/>
</dbReference>
<keyword evidence="1" id="KW-1133">Transmembrane helix</keyword>
<dbReference type="PROSITE" id="PS50234">
    <property type="entry name" value="VWFA"/>
    <property type="match status" value="1"/>
</dbReference>
<dbReference type="AlphaFoldDB" id="A0A3B0RTE1"/>
<feature type="domain" description="VIT" evidence="3">
    <location>
        <begin position="51"/>
        <end position="179"/>
    </location>
</feature>
<dbReference type="Gene3D" id="3.40.50.410">
    <property type="entry name" value="von Willebrand factor, type A domain"/>
    <property type="match status" value="1"/>
</dbReference>
<proteinExistence type="predicted"/>
<dbReference type="SMART" id="SM00609">
    <property type="entry name" value="VIT"/>
    <property type="match status" value="1"/>
</dbReference>
<name>A0A3B0RTE1_9ZZZZ</name>
<evidence type="ECO:0000256" key="1">
    <source>
        <dbReference type="SAM" id="Phobius"/>
    </source>
</evidence>
<feature type="domain" description="VWFA" evidence="2">
    <location>
        <begin position="309"/>
        <end position="480"/>
    </location>
</feature>
<dbReference type="InterPro" id="IPR013694">
    <property type="entry name" value="VIT"/>
</dbReference>
<organism evidence="4">
    <name type="scientific">hydrothermal vent metagenome</name>
    <dbReference type="NCBI Taxonomy" id="652676"/>
    <lineage>
        <taxon>unclassified sequences</taxon>
        <taxon>metagenomes</taxon>
        <taxon>ecological metagenomes</taxon>
    </lineage>
</organism>
<sequence>MQSKTNRSFSTHFKRSGTLLVFTLACFWLISCSARADAHNTVRMDEARSGSLLFRTPTPGQFIPAPILATDVQLEVTGPVIRARVTQKFTNTSDQWVEGLYLFPLPDEAAVDTLVMMVGSRVIEGKIQERQQARKTYETAVKAGKKAALVEQERPNMFLNSVANIGPGETVIVQIEYQDKVQIKDNIWSLHFPLVVAPRFSPTKGQLDSTLLMSAAPAPMATLAVTLKPGFAVQEITSPSHNIIQQGQAISLDASVPANKDFILNWSAKSSPKPLASLYSQQVNGQTYVLAMVQAPTGMGETATGLAKEMVYVIDNSGSMAGVSIRQARTALLQSLEQLRPNDLFNVIRFDDETDLLFPDSVMANANNLQRAKTFVASLAGDGGTVMLPALQAALNAPNPDPLRVRQVVFITDGQISNEAELFAAISKNLGDSRLFVVGIGSAPNRYFVSRAARLGRGTDLVIADLDEVAEKMARFLSKLDRPAMRDIAASFVKTKNSQIWPNPVPDLYFNEPLMILAKLSDADDTLTLSGGLGKGNWTAKLDLSNATQGKGIATLWARAKIRNLEEGRFTDVPTDTIDAGILATALEHHLVSRLTSLVAVDVTPSRPKGQPLDSASIPLLLPEGWGALETTMSAVPKSVPVSSARARRGVMLPATASPLQVQIILGLLLLALALAFSSKFSPRRPRS</sequence>
<evidence type="ECO:0000313" key="4">
    <source>
        <dbReference type="EMBL" id="VAV94471.1"/>
    </source>
</evidence>
<reference evidence="4" key="1">
    <citation type="submission" date="2018-06" db="EMBL/GenBank/DDBJ databases">
        <authorList>
            <person name="Zhirakovskaya E."/>
        </authorList>
    </citation>
    <scope>NUCLEOTIDE SEQUENCE</scope>
</reference>
<evidence type="ECO:0000259" key="2">
    <source>
        <dbReference type="PROSITE" id="PS50234"/>
    </source>
</evidence>
<dbReference type="Pfam" id="PF08487">
    <property type="entry name" value="VIT"/>
    <property type="match status" value="1"/>
</dbReference>
<dbReference type="Pfam" id="PF13768">
    <property type="entry name" value="VWA_3"/>
    <property type="match status" value="1"/>
</dbReference>
<keyword evidence="1" id="KW-0812">Transmembrane</keyword>